<dbReference type="InterPro" id="IPR029062">
    <property type="entry name" value="Class_I_gatase-like"/>
</dbReference>
<dbReference type="RefSeq" id="WP_338119728.1">
    <property type="nucleotide sequence ID" value="NZ_JACCFO010000001.1"/>
</dbReference>
<dbReference type="EC" id="3.4.17.13" evidence="9"/>
<dbReference type="PIRSF" id="PIRSF028757">
    <property type="entry name" value="LD-carboxypeptidase"/>
    <property type="match status" value="1"/>
</dbReference>
<evidence type="ECO:0000256" key="5">
    <source>
        <dbReference type="ARBA" id="ARBA00022825"/>
    </source>
</evidence>
<evidence type="ECO:0000259" key="8">
    <source>
        <dbReference type="Pfam" id="PF17676"/>
    </source>
</evidence>
<evidence type="ECO:0000256" key="3">
    <source>
        <dbReference type="ARBA" id="ARBA00022670"/>
    </source>
</evidence>
<gene>
    <name evidence="9" type="ORF">HNR12_001273</name>
</gene>
<dbReference type="GO" id="GO:0008236">
    <property type="term" value="F:serine-type peptidase activity"/>
    <property type="evidence" value="ECO:0007669"/>
    <property type="project" value="UniProtKB-KW"/>
</dbReference>
<evidence type="ECO:0000313" key="10">
    <source>
        <dbReference type="Proteomes" id="UP000575985"/>
    </source>
</evidence>
<dbReference type="InterPro" id="IPR027461">
    <property type="entry name" value="Carboxypeptidase_A_C_sf"/>
</dbReference>
<accession>A0A853BKE2</accession>
<proteinExistence type="inferred from homology"/>
<keyword evidence="3" id="KW-0645">Protease</keyword>
<dbReference type="EMBL" id="JACCFO010000001">
    <property type="protein sequence ID" value="NYI94996.1"/>
    <property type="molecule type" value="Genomic_DNA"/>
</dbReference>
<keyword evidence="5" id="KW-0720">Serine protease</keyword>
<evidence type="ECO:0000313" key="9">
    <source>
        <dbReference type="EMBL" id="NYI94996.1"/>
    </source>
</evidence>
<dbReference type="GO" id="GO:0006508">
    <property type="term" value="P:proteolysis"/>
    <property type="evidence" value="ECO:0007669"/>
    <property type="project" value="UniProtKB-KW"/>
</dbReference>
<evidence type="ECO:0000259" key="7">
    <source>
        <dbReference type="Pfam" id="PF02016"/>
    </source>
</evidence>
<sequence length="312" mass="32630">MRAAAPGARPRRLRPGDRVSVVAPCSPVREEDLRAAIALLGEWGLEAVPGEHVLARHPSLSYLAGTDTQRAADLRAAWLDPGTAAVLCARGGDGAHRLLDHLDFAELRRAPAKAFVGFSDITALHEAFAVELGVATVHGPVVALDSFVGDAEAAGHLRATLFEPETRTVLRPPGARPLVGGRARGVTIGGTLSVLSDGLATPHSRPSARGGLLLLEDVNEHVTRLDRMLTHLLRGGWLEGVAGVLLGSWSDCGPDLATVHAMLEERLAPLGVPVVAEFGFGHRPGQLTVPLGVPAVLDADTATLTLQVPALV</sequence>
<feature type="domain" description="LD-carboxypeptidase C-terminal" evidence="8">
    <location>
        <begin position="184"/>
        <end position="296"/>
    </location>
</feature>
<evidence type="ECO:0000256" key="1">
    <source>
        <dbReference type="ARBA" id="ARBA00010233"/>
    </source>
</evidence>
<evidence type="ECO:0000256" key="2">
    <source>
        <dbReference type="ARBA" id="ARBA00022645"/>
    </source>
</evidence>
<keyword evidence="2 9" id="KW-0121">Carboxypeptidase</keyword>
<dbReference type="PANTHER" id="PTHR30237">
    <property type="entry name" value="MURAMOYLTETRAPEPTIDE CARBOXYPEPTIDASE"/>
    <property type="match status" value="1"/>
</dbReference>
<feature type="active site" description="Nucleophile" evidence="6">
    <location>
        <position position="119"/>
    </location>
</feature>
<dbReference type="Pfam" id="PF17676">
    <property type="entry name" value="Peptidase_S66C"/>
    <property type="match status" value="1"/>
</dbReference>
<dbReference type="PANTHER" id="PTHR30237:SF2">
    <property type="entry name" value="MUREIN TETRAPEPTIDE CARBOXYPEPTIDASE"/>
    <property type="match status" value="1"/>
</dbReference>
<dbReference type="Pfam" id="PF02016">
    <property type="entry name" value="Peptidase_S66"/>
    <property type="match status" value="1"/>
</dbReference>
<keyword evidence="4 9" id="KW-0378">Hydrolase</keyword>
<reference evidence="9 10" key="1">
    <citation type="submission" date="2020-07" db="EMBL/GenBank/DDBJ databases">
        <title>Sequencing the genomes of 1000 actinobacteria strains.</title>
        <authorList>
            <person name="Klenk H.-P."/>
        </authorList>
    </citation>
    <scope>NUCLEOTIDE SEQUENCE [LARGE SCALE GENOMIC DNA]</scope>
    <source>
        <strain evidence="9 10">DSM 45927</strain>
    </source>
</reference>
<dbReference type="CDD" id="cd07025">
    <property type="entry name" value="Peptidase_S66"/>
    <property type="match status" value="1"/>
</dbReference>
<comment type="caution">
    <text evidence="9">The sequence shown here is derived from an EMBL/GenBank/DDBJ whole genome shotgun (WGS) entry which is preliminary data.</text>
</comment>
<dbReference type="Gene3D" id="3.40.50.10740">
    <property type="entry name" value="Class I glutamine amidotransferase-like"/>
    <property type="match status" value="1"/>
</dbReference>
<protein>
    <submittedName>
        <fullName evidence="9">Muramoyltetrapeptide carboxypeptidase</fullName>
        <ecNumber evidence="9">3.4.17.13</ecNumber>
    </submittedName>
</protein>
<dbReference type="Gene3D" id="3.50.30.60">
    <property type="entry name" value="LD-carboxypeptidase A C-terminal domain-like"/>
    <property type="match status" value="1"/>
</dbReference>
<dbReference type="SUPFAM" id="SSF141986">
    <property type="entry name" value="LD-carboxypeptidase A C-terminal domain-like"/>
    <property type="match status" value="1"/>
</dbReference>
<feature type="active site" description="Charge relay system" evidence="6">
    <location>
        <position position="282"/>
    </location>
</feature>
<dbReference type="InterPro" id="IPR003507">
    <property type="entry name" value="S66_fam"/>
</dbReference>
<evidence type="ECO:0000256" key="4">
    <source>
        <dbReference type="ARBA" id="ARBA00022801"/>
    </source>
</evidence>
<feature type="active site" description="Charge relay system" evidence="6">
    <location>
        <position position="216"/>
    </location>
</feature>
<comment type="similarity">
    <text evidence="1">Belongs to the peptidase S66 family.</text>
</comment>
<dbReference type="InterPro" id="IPR027478">
    <property type="entry name" value="LdcA_N"/>
</dbReference>
<dbReference type="GO" id="GO:0106415">
    <property type="term" value="F:muramoyltetrapeptide carboxypeptidase activity"/>
    <property type="evidence" value="ECO:0007669"/>
    <property type="project" value="UniProtKB-EC"/>
</dbReference>
<dbReference type="InterPro" id="IPR040921">
    <property type="entry name" value="Peptidase_S66C"/>
</dbReference>
<organism evidence="9 10">
    <name type="scientific">Streptomonospora nanhaiensis</name>
    <dbReference type="NCBI Taxonomy" id="1323731"/>
    <lineage>
        <taxon>Bacteria</taxon>
        <taxon>Bacillati</taxon>
        <taxon>Actinomycetota</taxon>
        <taxon>Actinomycetes</taxon>
        <taxon>Streptosporangiales</taxon>
        <taxon>Nocardiopsidaceae</taxon>
        <taxon>Streptomonospora</taxon>
    </lineage>
</organism>
<dbReference type="InterPro" id="IPR040449">
    <property type="entry name" value="Peptidase_S66_N"/>
</dbReference>
<dbReference type="Proteomes" id="UP000575985">
    <property type="component" value="Unassembled WGS sequence"/>
</dbReference>
<dbReference type="AlphaFoldDB" id="A0A853BKE2"/>
<feature type="domain" description="LD-carboxypeptidase N-terminal" evidence="7">
    <location>
        <begin position="19"/>
        <end position="139"/>
    </location>
</feature>
<keyword evidence="10" id="KW-1185">Reference proteome</keyword>
<name>A0A853BKE2_9ACTN</name>
<evidence type="ECO:0000256" key="6">
    <source>
        <dbReference type="PIRSR" id="PIRSR028757-1"/>
    </source>
</evidence>
<dbReference type="SUPFAM" id="SSF52317">
    <property type="entry name" value="Class I glutamine amidotransferase-like"/>
    <property type="match status" value="1"/>
</dbReference>